<keyword evidence="1" id="KW-0472">Membrane</keyword>
<dbReference type="Proteomes" id="UP000050920">
    <property type="component" value="Unassembled WGS sequence"/>
</dbReference>
<name>A0A0R2NCA9_9LACO</name>
<gene>
    <name evidence="2" type="ORF">DY78_GL001782</name>
</gene>
<sequence length="50" mass="6030">MTVTNFIYTIVAYFTYAQLFIIVSVAAMFDMLRDKLTGQRHTQWYKTQRF</sequence>
<reference evidence="2 3" key="1">
    <citation type="journal article" date="2015" name="Genome Announc.">
        <title>Expanding the biotechnology potential of lactobacilli through comparative genomics of 213 strains and associated genera.</title>
        <authorList>
            <person name="Sun Z."/>
            <person name="Harris H.M."/>
            <person name="McCann A."/>
            <person name="Guo C."/>
            <person name="Argimon S."/>
            <person name="Zhang W."/>
            <person name="Yang X."/>
            <person name="Jeffery I.B."/>
            <person name="Cooney J.C."/>
            <person name="Kagawa T.F."/>
            <person name="Liu W."/>
            <person name="Song Y."/>
            <person name="Salvetti E."/>
            <person name="Wrobel A."/>
            <person name="Rasinkangas P."/>
            <person name="Parkhill J."/>
            <person name="Rea M.C."/>
            <person name="O'Sullivan O."/>
            <person name="Ritari J."/>
            <person name="Douillard F.P."/>
            <person name="Paul Ross R."/>
            <person name="Yang R."/>
            <person name="Briner A.E."/>
            <person name="Felis G.E."/>
            <person name="de Vos W.M."/>
            <person name="Barrangou R."/>
            <person name="Klaenhammer T.R."/>
            <person name="Caufield P.W."/>
            <person name="Cui Y."/>
            <person name="Zhang H."/>
            <person name="O'Toole P.W."/>
        </authorList>
    </citation>
    <scope>NUCLEOTIDE SEQUENCE [LARGE SCALE GENOMIC DNA]</scope>
    <source>
        <strain evidence="2 3">DSM 21115</strain>
    </source>
</reference>
<organism evidence="2 3">
    <name type="scientific">Lactiplantibacillus fabifermentans DSM 21115</name>
    <dbReference type="NCBI Taxonomy" id="1413187"/>
    <lineage>
        <taxon>Bacteria</taxon>
        <taxon>Bacillati</taxon>
        <taxon>Bacillota</taxon>
        <taxon>Bacilli</taxon>
        <taxon>Lactobacillales</taxon>
        <taxon>Lactobacillaceae</taxon>
        <taxon>Lactiplantibacillus</taxon>
    </lineage>
</organism>
<proteinExistence type="predicted"/>
<keyword evidence="1" id="KW-1133">Transmembrane helix</keyword>
<dbReference type="RefSeq" id="WP_191982880.1">
    <property type="nucleotide sequence ID" value="NZ_AYGX02000167.1"/>
</dbReference>
<evidence type="ECO:0000313" key="2">
    <source>
        <dbReference type="EMBL" id="KRO23527.1"/>
    </source>
</evidence>
<evidence type="ECO:0000313" key="3">
    <source>
        <dbReference type="Proteomes" id="UP000050920"/>
    </source>
</evidence>
<dbReference type="AlphaFoldDB" id="A0A0R2NCA9"/>
<keyword evidence="1" id="KW-0812">Transmembrane</keyword>
<protein>
    <submittedName>
        <fullName evidence="2">Uncharacterized protein</fullName>
    </submittedName>
</protein>
<evidence type="ECO:0000256" key="1">
    <source>
        <dbReference type="SAM" id="Phobius"/>
    </source>
</evidence>
<dbReference type="EMBL" id="AYGX02000167">
    <property type="protein sequence ID" value="KRO23527.1"/>
    <property type="molecule type" value="Genomic_DNA"/>
</dbReference>
<accession>A0A0R2NCA9</accession>
<keyword evidence="3" id="KW-1185">Reference proteome</keyword>
<comment type="caution">
    <text evidence="2">The sequence shown here is derived from an EMBL/GenBank/DDBJ whole genome shotgun (WGS) entry which is preliminary data.</text>
</comment>
<feature type="transmembrane region" description="Helical" evidence="1">
    <location>
        <begin position="6"/>
        <end position="29"/>
    </location>
</feature>